<evidence type="ECO:0000313" key="5">
    <source>
        <dbReference type="EMBL" id="CAI0375113.1"/>
    </source>
</evidence>
<dbReference type="InterPro" id="IPR004343">
    <property type="entry name" value="Plus-3_dom"/>
</dbReference>
<dbReference type="SUPFAM" id="SSF159042">
    <property type="entry name" value="Plus3-like"/>
    <property type="match status" value="1"/>
</dbReference>
<feature type="region of interest" description="Disordered" evidence="1">
    <location>
        <begin position="549"/>
        <end position="576"/>
    </location>
</feature>
<feature type="domain" description="DM2" evidence="4">
    <location>
        <begin position="11"/>
        <end position="91"/>
    </location>
</feature>
<dbReference type="Gene3D" id="3.90.70.200">
    <property type="entry name" value="Plus-3 domain"/>
    <property type="match status" value="1"/>
</dbReference>
<dbReference type="Gene3D" id="3.30.1490.40">
    <property type="match status" value="1"/>
</dbReference>
<feature type="compositionally biased region" description="Basic and acidic residues" evidence="1">
    <location>
        <begin position="392"/>
        <end position="417"/>
    </location>
</feature>
<dbReference type="PROSITE" id="PS51360">
    <property type="entry name" value="PLUS3"/>
    <property type="match status" value="1"/>
</dbReference>
<evidence type="ECO:0000259" key="3">
    <source>
        <dbReference type="PROSITE" id="PS51360"/>
    </source>
</evidence>
<feature type="domain" description="GYF" evidence="2">
    <location>
        <begin position="621"/>
        <end position="678"/>
    </location>
</feature>
<dbReference type="CDD" id="cd10567">
    <property type="entry name" value="SWIB-MDM2_like"/>
    <property type="match status" value="1"/>
</dbReference>
<dbReference type="PROSITE" id="PS50829">
    <property type="entry name" value="GYF"/>
    <property type="match status" value="1"/>
</dbReference>
<dbReference type="InterPro" id="IPR036885">
    <property type="entry name" value="SWIB_MDM2_dom_sf"/>
</dbReference>
<evidence type="ECO:0000256" key="1">
    <source>
        <dbReference type="SAM" id="MobiDB-lite"/>
    </source>
</evidence>
<keyword evidence="6" id="KW-1185">Reference proteome</keyword>
<dbReference type="Pfam" id="PF02201">
    <property type="entry name" value="SWIB"/>
    <property type="match status" value="1"/>
</dbReference>
<dbReference type="InterPro" id="IPR058668">
    <property type="entry name" value="NERD_dom"/>
</dbReference>
<protein>
    <submittedName>
        <fullName evidence="5">Uncharacterized protein</fullName>
    </submittedName>
</protein>
<name>A0AAV0GRY0_9ROSI</name>
<dbReference type="InterPro" id="IPR003121">
    <property type="entry name" value="SWIB_MDM2_domain"/>
</dbReference>
<evidence type="ECO:0000259" key="4">
    <source>
        <dbReference type="PROSITE" id="PS51925"/>
    </source>
</evidence>
<organism evidence="5 6">
    <name type="scientific">Linum tenue</name>
    <dbReference type="NCBI Taxonomy" id="586396"/>
    <lineage>
        <taxon>Eukaryota</taxon>
        <taxon>Viridiplantae</taxon>
        <taxon>Streptophyta</taxon>
        <taxon>Embryophyta</taxon>
        <taxon>Tracheophyta</taxon>
        <taxon>Spermatophyta</taxon>
        <taxon>Magnoliopsida</taxon>
        <taxon>eudicotyledons</taxon>
        <taxon>Gunneridae</taxon>
        <taxon>Pentapetalae</taxon>
        <taxon>rosids</taxon>
        <taxon>fabids</taxon>
        <taxon>Malpighiales</taxon>
        <taxon>Linaceae</taxon>
        <taxon>Linum</taxon>
    </lineage>
</organism>
<sequence>MKRFMSKKREFSGWGSKVLVAFLASIGKDTSQQLSQHEVAEIIKRYAAENNLFDPEKKKKIVCDAKLFMFFGRKSVNKNRILGHLTKHFADNQSDDDLDLAEEDWFVADDEDDVQVTNKKPRTSEAVCRDKVAAVPIVRRSCFASVTTENMKLLFLKRRVVEELSKDSENFDAKIIGSFVRVKANPYDYTQKNSHLLVQVGGVRRQIEESADSILLQLSDMMGEMPICKLSDDNFTEEECEDLRQRVKNGLLKRPVIVEFEEKARALHEAITNDWIQRELVILKRLRDQASLKGWRRELAEYIERLVKLQTPEEKSRLLQEIPEVVADEEEVEPASEEIFKDEHEVVTGPEIALRFSRGSRIIWCPTDPADIAGHGIDDSCPSGLTRCARLSDKEDEGREEKSRKTKTDHQGDEVGDKNPSGLSTCLWSDKENKSREEKSNTTKAGHKKGEEVGDHCSPGLAGSFWSDKEGKNREDNKTINTKTDCQAELHQQSGGAAFKTRYEGMLEIQNQEAAKKERLHQEAMHKNNVYHELLSSRVEIVHLSEPDDAISASNPDQWESSKQPNKHLDQGKKQQQHCAAAAANVVLIDLSDDDEDVDDDGKQQSTSPMVSSKQKIDVNARVWNCMNPNGAKLEGPYSMFMLKQWKDTSTGPYVAQFRVWREGQSREEAILLGDAISQAYGPSL</sequence>
<feature type="domain" description="Plus3" evidence="3">
    <location>
        <begin position="145"/>
        <end position="272"/>
    </location>
</feature>
<dbReference type="InterPro" id="IPR036128">
    <property type="entry name" value="Plus3-like_sf"/>
</dbReference>
<dbReference type="PANTHER" id="PTHR46851">
    <property type="entry name" value="OS01G0884500 PROTEIN"/>
    <property type="match status" value="1"/>
</dbReference>
<accession>A0AAV0GRY0</accession>
<dbReference type="PROSITE" id="PS51925">
    <property type="entry name" value="SWIB_MDM2"/>
    <property type="match status" value="1"/>
</dbReference>
<feature type="compositionally biased region" description="Basic and acidic residues" evidence="1">
    <location>
        <begin position="429"/>
        <end position="441"/>
    </location>
</feature>
<dbReference type="Pfam" id="PF25980">
    <property type="entry name" value="NERD_plant"/>
    <property type="match status" value="1"/>
</dbReference>
<evidence type="ECO:0000259" key="2">
    <source>
        <dbReference type="PROSITE" id="PS50829"/>
    </source>
</evidence>
<feature type="compositionally biased region" description="Polar residues" evidence="1">
    <location>
        <begin position="552"/>
        <end position="564"/>
    </location>
</feature>
<dbReference type="InterPro" id="IPR045894">
    <property type="entry name" value="At5g08430-like"/>
</dbReference>
<gene>
    <name evidence="5" type="ORF">LITE_LOCUS466</name>
</gene>
<feature type="region of interest" description="Disordered" evidence="1">
    <location>
        <begin position="594"/>
        <end position="614"/>
    </location>
</feature>
<feature type="region of interest" description="Disordered" evidence="1">
    <location>
        <begin position="392"/>
        <end position="475"/>
    </location>
</feature>
<dbReference type="InterPro" id="IPR003169">
    <property type="entry name" value="GYF"/>
</dbReference>
<dbReference type="Pfam" id="PF03126">
    <property type="entry name" value="Plus-3"/>
    <property type="match status" value="1"/>
</dbReference>
<dbReference type="PANTHER" id="PTHR46851:SF23">
    <property type="entry name" value="SWIB_MDM2 DOMAIN-CONTAINING PROTEIN"/>
    <property type="match status" value="1"/>
</dbReference>
<dbReference type="Proteomes" id="UP001154282">
    <property type="component" value="Unassembled WGS sequence"/>
</dbReference>
<dbReference type="SMART" id="SM00719">
    <property type="entry name" value="Plus3"/>
    <property type="match status" value="1"/>
</dbReference>
<dbReference type="SUPFAM" id="SSF55277">
    <property type="entry name" value="GYF domain"/>
    <property type="match status" value="1"/>
</dbReference>
<proteinExistence type="predicted"/>
<dbReference type="GO" id="GO:0003677">
    <property type="term" value="F:DNA binding"/>
    <property type="evidence" value="ECO:0007669"/>
    <property type="project" value="InterPro"/>
</dbReference>
<comment type="caution">
    <text evidence="5">The sequence shown here is derived from an EMBL/GenBank/DDBJ whole genome shotgun (WGS) entry which is preliminary data.</text>
</comment>
<evidence type="ECO:0000313" key="6">
    <source>
        <dbReference type="Proteomes" id="UP001154282"/>
    </source>
</evidence>
<dbReference type="InterPro" id="IPR035445">
    <property type="entry name" value="GYF-like_dom_sf"/>
</dbReference>
<dbReference type="EMBL" id="CAMGYJ010000002">
    <property type="protein sequence ID" value="CAI0375113.1"/>
    <property type="molecule type" value="Genomic_DNA"/>
</dbReference>
<dbReference type="SUPFAM" id="SSF47592">
    <property type="entry name" value="SWIB/MDM2 domain"/>
    <property type="match status" value="1"/>
</dbReference>
<reference evidence="5" key="1">
    <citation type="submission" date="2022-08" db="EMBL/GenBank/DDBJ databases">
        <authorList>
            <person name="Gutierrez-Valencia J."/>
        </authorList>
    </citation>
    <scope>NUCLEOTIDE SEQUENCE</scope>
</reference>
<feature type="compositionally biased region" description="Polar residues" evidence="1">
    <location>
        <begin position="604"/>
        <end position="614"/>
    </location>
</feature>
<dbReference type="AlphaFoldDB" id="A0AAV0GRY0"/>
<dbReference type="Gene3D" id="1.10.245.10">
    <property type="entry name" value="SWIB/MDM2 domain"/>
    <property type="match status" value="1"/>
</dbReference>